<evidence type="ECO:0000313" key="2">
    <source>
        <dbReference type="Proteomes" id="UP000815677"/>
    </source>
</evidence>
<name>A0ABQ0LG25_MYCCL</name>
<sequence length="437" mass="49538">MASFVAISVLCVEWLRLEKGIRNREVWSELRAQRAEPAGSESHRRLSHSDFTIGATVSLNARSLDLRYHVAISHSRKATRLVFPPLTLSRGPFLRRLCCPHLDLGSTRISELKADFPQLLNPPQHALKLVASDGRVALLRRACAALSSHPGTTFPSSVRGSNGGVLWLYLRRPKGAEPQALPESVEELIFRVAEESKRICEPCGEDGDGRYMVYERMEWRHFRMCRECLDLRTAEDRRRMWRLEEDLETSGCRAPAARRTTSASSLPVTDPSILVNPSTMTYSYPLVEARLRHDFLSIAGPLLCRVTSSDPEVVVVQVEQDWEQGSALQVALNDLPTVATKLELAYAWQESLLSRNGRAWLWGAREERRGVGRGKPDERSLWLAQISLPFASRRQYGPRERLRVLLVFATLTWSSNEWHVFTTIVRVGFQQLEIQSS</sequence>
<dbReference type="EMBL" id="DF846075">
    <property type="protein sequence ID" value="GAT49977.1"/>
    <property type="molecule type" value="Genomic_DNA"/>
</dbReference>
<organism evidence="1 2">
    <name type="scientific">Mycena chlorophos</name>
    <name type="common">Agaric fungus</name>
    <name type="synonym">Agaricus chlorophos</name>
    <dbReference type="NCBI Taxonomy" id="658473"/>
    <lineage>
        <taxon>Eukaryota</taxon>
        <taxon>Fungi</taxon>
        <taxon>Dikarya</taxon>
        <taxon>Basidiomycota</taxon>
        <taxon>Agaricomycotina</taxon>
        <taxon>Agaricomycetes</taxon>
        <taxon>Agaricomycetidae</taxon>
        <taxon>Agaricales</taxon>
        <taxon>Marasmiineae</taxon>
        <taxon>Mycenaceae</taxon>
        <taxon>Mycena</taxon>
    </lineage>
</organism>
<protein>
    <submittedName>
        <fullName evidence="1">Uncharacterized protein</fullName>
    </submittedName>
</protein>
<evidence type="ECO:0000313" key="1">
    <source>
        <dbReference type="EMBL" id="GAT49977.1"/>
    </source>
</evidence>
<reference evidence="1" key="1">
    <citation type="submission" date="2014-09" db="EMBL/GenBank/DDBJ databases">
        <title>Genome sequence of the luminous mushroom Mycena chlorophos for searching fungal bioluminescence genes.</title>
        <authorList>
            <person name="Tanaka Y."/>
            <person name="Kasuga D."/>
            <person name="Oba Y."/>
            <person name="Hase S."/>
            <person name="Sato K."/>
            <person name="Oba Y."/>
            <person name="Sakakibara Y."/>
        </authorList>
    </citation>
    <scope>NUCLEOTIDE SEQUENCE</scope>
</reference>
<accession>A0ABQ0LG25</accession>
<proteinExistence type="predicted"/>
<keyword evidence="2" id="KW-1185">Reference proteome</keyword>
<feature type="non-terminal residue" evidence="1">
    <location>
        <position position="437"/>
    </location>
</feature>
<feature type="non-terminal residue" evidence="1">
    <location>
        <position position="1"/>
    </location>
</feature>
<gene>
    <name evidence="1" type="ORF">MCHLO_07260</name>
</gene>
<dbReference type="Proteomes" id="UP000815677">
    <property type="component" value="Unassembled WGS sequence"/>
</dbReference>